<evidence type="ECO:0000313" key="12">
    <source>
        <dbReference type="EMBL" id="GAA1508398.1"/>
    </source>
</evidence>
<evidence type="ECO:0000256" key="3">
    <source>
        <dbReference type="ARBA" id="ARBA00019010"/>
    </source>
</evidence>
<keyword evidence="13" id="KW-1185">Reference proteome</keyword>
<dbReference type="PANTHER" id="PTHR33540:SF2">
    <property type="entry name" value="TRNA THREONYLCARBAMOYLADENOSINE BIOSYNTHESIS PROTEIN TSAE"/>
    <property type="match status" value="1"/>
</dbReference>
<proteinExistence type="inferred from homology"/>
<evidence type="ECO:0000256" key="11">
    <source>
        <dbReference type="ARBA" id="ARBA00032441"/>
    </source>
</evidence>
<evidence type="ECO:0000256" key="5">
    <source>
        <dbReference type="ARBA" id="ARBA00022694"/>
    </source>
</evidence>
<evidence type="ECO:0000256" key="9">
    <source>
        <dbReference type="ARBA" id="ARBA00022842"/>
    </source>
</evidence>
<sequence length="135" mass="14334">MLLTGPLGAGKTALAQGIGKGLDVQGAVTSPTFVIARVHRPVVAGRPAMVHVDAYRLGDVKDPIGELDALDLDATVEDSVTLVEWGEGFVEHLADDHLELRLTRHDDDTRTVTVVPHGAGWPARVAHLVPAKKTP</sequence>
<organism evidence="12 13">
    <name type="scientific">Dactylosporangium maewongense</name>
    <dbReference type="NCBI Taxonomy" id="634393"/>
    <lineage>
        <taxon>Bacteria</taxon>
        <taxon>Bacillati</taxon>
        <taxon>Actinomycetota</taxon>
        <taxon>Actinomycetes</taxon>
        <taxon>Micromonosporales</taxon>
        <taxon>Micromonosporaceae</taxon>
        <taxon>Dactylosporangium</taxon>
    </lineage>
</organism>
<gene>
    <name evidence="12" type="ORF">GCM10009827_023270</name>
</gene>
<evidence type="ECO:0000256" key="2">
    <source>
        <dbReference type="ARBA" id="ARBA00007599"/>
    </source>
</evidence>
<keyword evidence="7" id="KW-0547">Nucleotide-binding</keyword>
<evidence type="ECO:0000256" key="8">
    <source>
        <dbReference type="ARBA" id="ARBA00022840"/>
    </source>
</evidence>
<protein>
    <recommendedName>
        <fullName evidence="3">tRNA threonylcarbamoyladenosine biosynthesis protein TsaE</fullName>
    </recommendedName>
    <alternativeName>
        <fullName evidence="11">t(6)A37 threonylcarbamoyladenosine biosynthesis protein TsaE</fullName>
    </alternativeName>
</protein>
<evidence type="ECO:0000313" key="13">
    <source>
        <dbReference type="Proteomes" id="UP001501470"/>
    </source>
</evidence>
<reference evidence="13" key="1">
    <citation type="journal article" date="2019" name="Int. J. Syst. Evol. Microbiol.">
        <title>The Global Catalogue of Microorganisms (GCM) 10K type strain sequencing project: providing services to taxonomists for standard genome sequencing and annotation.</title>
        <authorList>
            <consortium name="The Broad Institute Genomics Platform"/>
            <consortium name="The Broad Institute Genome Sequencing Center for Infectious Disease"/>
            <person name="Wu L."/>
            <person name="Ma J."/>
        </authorList>
    </citation>
    <scope>NUCLEOTIDE SEQUENCE [LARGE SCALE GENOMIC DNA]</scope>
    <source>
        <strain evidence="13">JCM 15933</strain>
    </source>
</reference>
<dbReference type="EMBL" id="BAAAQD010000003">
    <property type="protein sequence ID" value="GAA1508398.1"/>
    <property type="molecule type" value="Genomic_DNA"/>
</dbReference>
<evidence type="ECO:0000256" key="6">
    <source>
        <dbReference type="ARBA" id="ARBA00022723"/>
    </source>
</evidence>
<dbReference type="Pfam" id="PF02367">
    <property type="entry name" value="TsaE"/>
    <property type="match status" value="1"/>
</dbReference>
<comment type="similarity">
    <text evidence="2">Belongs to the TsaE family.</text>
</comment>
<keyword evidence="6" id="KW-0479">Metal-binding</keyword>
<dbReference type="PANTHER" id="PTHR33540">
    <property type="entry name" value="TRNA THREONYLCARBAMOYLADENOSINE BIOSYNTHESIS PROTEIN TSAE"/>
    <property type="match status" value="1"/>
</dbReference>
<keyword evidence="5" id="KW-0819">tRNA processing</keyword>
<keyword evidence="9" id="KW-0460">Magnesium</keyword>
<dbReference type="SUPFAM" id="SSF52540">
    <property type="entry name" value="P-loop containing nucleoside triphosphate hydrolases"/>
    <property type="match status" value="1"/>
</dbReference>
<dbReference type="Gene3D" id="3.40.50.300">
    <property type="entry name" value="P-loop containing nucleotide triphosphate hydrolases"/>
    <property type="match status" value="1"/>
</dbReference>
<accession>A0ABP4KRS4</accession>
<evidence type="ECO:0000256" key="1">
    <source>
        <dbReference type="ARBA" id="ARBA00004496"/>
    </source>
</evidence>
<keyword evidence="4" id="KW-0963">Cytoplasm</keyword>
<evidence type="ECO:0000256" key="4">
    <source>
        <dbReference type="ARBA" id="ARBA00022490"/>
    </source>
</evidence>
<dbReference type="Proteomes" id="UP001501470">
    <property type="component" value="Unassembled WGS sequence"/>
</dbReference>
<comment type="subcellular location">
    <subcellularLocation>
        <location evidence="1">Cytoplasm</location>
    </subcellularLocation>
</comment>
<evidence type="ECO:0000256" key="10">
    <source>
        <dbReference type="ARBA" id="ARBA00024908"/>
    </source>
</evidence>
<dbReference type="InterPro" id="IPR003442">
    <property type="entry name" value="T6A_TsaE"/>
</dbReference>
<dbReference type="NCBIfam" id="TIGR00150">
    <property type="entry name" value="T6A_YjeE"/>
    <property type="match status" value="1"/>
</dbReference>
<dbReference type="InterPro" id="IPR027417">
    <property type="entry name" value="P-loop_NTPase"/>
</dbReference>
<evidence type="ECO:0000256" key="7">
    <source>
        <dbReference type="ARBA" id="ARBA00022741"/>
    </source>
</evidence>
<comment type="function">
    <text evidence="10">Required for the formation of a threonylcarbamoyl group on adenosine at position 37 (t(6)A37) in tRNAs that read codons beginning with adenine. Is involved in the transfer of the threonylcarbamoyl moiety of threonylcarbamoyl-AMP (TC-AMP) to the N6 group of A37, together with TsaD and TsaB. TsaE seems to play an indirect role in the t(6)A biosynthesis pathway, possibly in regulating the core enzymatic function of TsaD.</text>
</comment>
<keyword evidence="8" id="KW-0067">ATP-binding</keyword>
<name>A0ABP4KRS4_9ACTN</name>
<comment type="caution">
    <text evidence="12">The sequence shown here is derived from an EMBL/GenBank/DDBJ whole genome shotgun (WGS) entry which is preliminary data.</text>
</comment>